<keyword evidence="3" id="KW-1185">Reference proteome</keyword>
<protein>
    <recommendedName>
        <fullName evidence="1">Halobacterial output domain-containing protein</fullName>
    </recommendedName>
</protein>
<name>M0BIZ5_9EURY</name>
<gene>
    <name evidence="2" type="ORF">C479_08668</name>
</gene>
<evidence type="ECO:0000259" key="1">
    <source>
        <dbReference type="Pfam" id="PF18545"/>
    </source>
</evidence>
<dbReference type="Proteomes" id="UP000011560">
    <property type="component" value="Unassembled WGS sequence"/>
</dbReference>
<proteinExistence type="predicted"/>
<evidence type="ECO:0000313" key="2">
    <source>
        <dbReference type="EMBL" id="ELZ10871.1"/>
    </source>
</evidence>
<dbReference type="AlphaFoldDB" id="M0BIZ5"/>
<sequence length="84" mass="8626">MTTSAPTGGCPDELVISIVDAVAAARGCEPAELQPLHDVVDPDALQALFAGAGRSIGRIRFAYGEYTVVVDADGNVLVRGGPDE</sequence>
<reference evidence="2 3" key="1">
    <citation type="journal article" date="2014" name="PLoS Genet.">
        <title>Phylogenetically driven sequencing of extremely halophilic archaea reveals strategies for static and dynamic osmo-response.</title>
        <authorList>
            <person name="Becker E.A."/>
            <person name="Seitzer P.M."/>
            <person name="Tritt A."/>
            <person name="Larsen D."/>
            <person name="Krusor M."/>
            <person name="Yao A.I."/>
            <person name="Wu D."/>
            <person name="Madern D."/>
            <person name="Eisen J.A."/>
            <person name="Darling A.E."/>
            <person name="Facciotti M.T."/>
        </authorList>
    </citation>
    <scope>NUCLEOTIDE SEQUENCE [LARGE SCALE GENOMIC DNA]</scope>
    <source>
        <strain evidence="2 3">JCM 14624</strain>
    </source>
</reference>
<dbReference type="Pfam" id="PF18545">
    <property type="entry name" value="HalOD1"/>
    <property type="match status" value="1"/>
</dbReference>
<accession>M0BIZ5</accession>
<dbReference type="RefSeq" id="WP_007700953.1">
    <property type="nucleotide sequence ID" value="NZ_AOIQ01000014.1"/>
</dbReference>
<dbReference type="EMBL" id="AOIQ01000014">
    <property type="protein sequence ID" value="ELZ10871.1"/>
    <property type="molecule type" value="Genomic_DNA"/>
</dbReference>
<organism evidence="2 3">
    <name type="scientific">Halovivax asiaticus JCM 14624</name>
    <dbReference type="NCBI Taxonomy" id="1227490"/>
    <lineage>
        <taxon>Archaea</taxon>
        <taxon>Methanobacteriati</taxon>
        <taxon>Methanobacteriota</taxon>
        <taxon>Stenosarchaea group</taxon>
        <taxon>Halobacteria</taxon>
        <taxon>Halobacteriales</taxon>
        <taxon>Natrialbaceae</taxon>
        <taxon>Halovivax</taxon>
    </lineage>
</organism>
<dbReference type="OrthoDB" id="271604at2157"/>
<feature type="domain" description="Halobacterial output" evidence="1">
    <location>
        <begin position="13"/>
        <end position="79"/>
    </location>
</feature>
<comment type="caution">
    <text evidence="2">The sequence shown here is derived from an EMBL/GenBank/DDBJ whole genome shotgun (WGS) entry which is preliminary data.</text>
</comment>
<evidence type="ECO:0000313" key="3">
    <source>
        <dbReference type="Proteomes" id="UP000011560"/>
    </source>
</evidence>
<dbReference type="InterPro" id="IPR040624">
    <property type="entry name" value="HalOD1"/>
</dbReference>